<dbReference type="InterPro" id="IPR023833">
    <property type="entry name" value="Signal_pept_SipW-depend-type"/>
</dbReference>
<dbReference type="InterPro" id="IPR024006">
    <property type="entry name" value="Alt_signal_exp_actinobact"/>
</dbReference>
<keyword evidence="1" id="KW-0732">Signal</keyword>
<evidence type="ECO:0000256" key="1">
    <source>
        <dbReference type="SAM" id="SignalP"/>
    </source>
</evidence>
<comment type="caution">
    <text evidence="2">The sequence shown here is derived from an EMBL/GenBank/DDBJ whole genome shotgun (WGS) entry which is preliminary data.</text>
</comment>
<feature type="chain" id="PRO_5034635500" evidence="1">
    <location>
        <begin position="27"/>
        <end position="179"/>
    </location>
</feature>
<feature type="signal peptide" evidence="1">
    <location>
        <begin position="1"/>
        <end position="26"/>
    </location>
</feature>
<dbReference type="NCBIfam" id="TIGR04089">
    <property type="entry name" value="exp_by_SipW_III"/>
    <property type="match status" value="1"/>
</dbReference>
<protein>
    <submittedName>
        <fullName evidence="2">Alternate-type signal peptide domain-containing protein</fullName>
    </submittedName>
</protein>
<accession>A0A8I0EUG7</accession>
<name>A0A8I0EUG7_9ACTN</name>
<gene>
    <name evidence="2" type="ORF">IBG24_03115</name>
</gene>
<sequence length="179" mass="17883">MNKSTKGAVAAGAAAVLLLGGAGSLAYWNAEGDIAGGTITAGELKLTAPTTSQWTLNGTTVANPAAVLIVPGDELTYTGSWTVKATGQNIKALVDFDGLDGTPSIADKITVTDTYTLGTTALAEGDELTVADNGKVLTATVLVDLPFGTVVDNASQAMTVNLTAGKVTLTQKDATPAAA</sequence>
<dbReference type="EMBL" id="JACTVM010000001">
    <property type="protein sequence ID" value="MBC9225305.1"/>
    <property type="molecule type" value="Genomic_DNA"/>
</dbReference>
<evidence type="ECO:0000313" key="2">
    <source>
        <dbReference type="EMBL" id="MBC9225305.1"/>
    </source>
</evidence>
<dbReference type="RefSeq" id="WP_187768578.1">
    <property type="nucleotide sequence ID" value="NZ_JACTVM010000001.1"/>
</dbReference>
<proteinExistence type="predicted"/>
<dbReference type="Proteomes" id="UP000620591">
    <property type="component" value="Unassembled WGS sequence"/>
</dbReference>
<evidence type="ECO:0000313" key="3">
    <source>
        <dbReference type="Proteomes" id="UP000620591"/>
    </source>
</evidence>
<dbReference type="NCBIfam" id="TIGR04088">
    <property type="entry name" value="cognate_SipW"/>
    <property type="match status" value="1"/>
</dbReference>
<reference evidence="2" key="1">
    <citation type="submission" date="2020-09" db="EMBL/GenBank/DDBJ databases">
        <title>Novel species in genus Aeromicrobium.</title>
        <authorList>
            <person name="Zhang G."/>
        </authorList>
    </citation>
    <scope>NUCLEOTIDE SEQUENCE</scope>
    <source>
        <strain evidence="2">Zg-636</strain>
    </source>
</reference>
<dbReference type="AlphaFoldDB" id="A0A8I0EUG7"/>
<organism evidence="2 3">
    <name type="scientific">Aeromicrobium senzhongii</name>
    <dbReference type="NCBI Taxonomy" id="2663859"/>
    <lineage>
        <taxon>Bacteria</taxon>
        <taxon>Bacillati</taxon>
        <taxon>Actinomycetota</taxon>
        <taxon>Actinomycetes</taxon>
        <taxon>Propionibacteriales</taxon>
        <taxon>Nocardioidaceae</taxon>
        <taxon>Aeromicrobium</taxon>
    </lineage>
</organism>